<reference evidence="1 2" key="1">
    <citation type="journal article" date="2010" name="Stand. Genomic Sci.">
        <title>Complete genome sequence of Spirochaeta smaragdinae type strain (SEBR 4228).</title>
        <authorList>
            <person name="Mavromatis K."/>
            <person name="Yasawong M."/>
            <person name="Chertkov O."/>
            <person name="Lapidus A."/>
            <person name="Lucas S."/>
            <person name="Nolan M."/>
            <person name="Del Rio T.G."/>
            <person name="Tice H."/>
            <person name="Cheng J.F."/>
            <person name="Pitluck S."/>
            <person name="Liolios K."/>
            <person name="Ivanova N."/>
            <person name="Tapia R."/>
            <person name="Han C."/>
            <person name="Bruce D."/>
            <person name="Goodwin L."/>
            <person name="Pati A."/>
            <person name="Chen A."/>
            <person name="Palaniappan K."/>
            <person name="Land M."/>
            <person name="Hauser L."/>
            <person name="Chang Y.J."/>
            <person name="Jeffries C.D."/>
            <person name="Detter J.C."/>
            <person name="Rohde M."/>
            <person name="Brambilla E."/>
            <person name="Spring S."/>
            <person name="Goker M."/>
            <person name="Sikorski J."/>
            <person name="Woyke T."/>
            <person name="Bristow J."/>
            <person name="Eisen J.A."/>
            <person name="Markowitz V."/>
            <person name="Hugenholtz P."/>
            <person name="Klenk H.P."/>
            <person name="Kyrpides N.C."/>
        </authorList>
    </citation>
    <scope>NUCLEOTIDE SEQUENCE [LARGE SCALE GENOMIC DNA]</scope>
    <source>
        <strain evidence="2">DSM 11293 / JCM 15392 / SEBR 4228</strain>
    </source>
</reference>
<dbReference type="AlphaFoldDB" id="E1R270"/>
<dbReference type="EMBL" id="CP002116">
    <property type="protein sequence ID" value="ADK81955.1"/>
    <property type="molecule type" value="Genomic_DNA"/>
</dbReference>
<gene>
    <name evidence="1" type="ordered locus">Spirs_2852</name>
</gene>
<protein>
    <recommendedName>
        <fullName evidence="3">Helicase XPB/Ssl2 N-terminal domain-containing protein</fullName>
    </recommendedName>
</protein>
<evidence type="ECO:0000313" key="2">
    <source>
        <dbReference type="Proteomes" id="UP000002318"/>
    </source>
</evidence>
<organism evidence="1 2">
    <name type="scientific">Sediminispirochaeta smaragdinae (strain DSM 11293 / JCM 15392 / SEBR 4228)</name>
    <name type="common">Spirochaeta smaragdinae</name>
    <dbReference type="NCBI Taxonomy" id="573413"/>
    <lineage>
        <taxon>Bacteria</taxon>
        <taxon>Pseudomonadati</taxon>
        <taxon>Spirochaetota</taxon>
        <taxon>Spirochaetia</taxon>
        <taxon>Spirochaetales</taxon>
        <taxon>Spirochaetaceae</taxon>
        <taxon>Sediminispirochaeta</taxon>
    </lineage>
</organism>
<dbReference type="Proteomes" id="UP000002318">
    <property type="component" value="Chromosome"/>
</dbReference>
<dbReference type="eggNOG" id="ENOG5033VMJ">
    <property type="taxonomic scope" value="Bacteria"/>
</dbReference>
<dbReference type="STRING" id="573413.Spirs_2852"/>
<proteinExistence type="predicted"/>
<dbReference type="HOGENOM" id="CLU_403286_0_0_12"/>
<evidence type="ECO:0000313" key="1">
    <source>
        <dbReference type="EMBL" id="ADK81955.1"/>
    </source>
</evidence>
<dbReference type="KEGG" id="ssm:Spirs_2852"/>
<dbReference type="RefSeq" id="WP_013255414.1">
    <property type="nucleotide sequence ID" value="NC_014364.1"/>
</dbReference>
<evidence type="ECO:0008006" key="3">
    <source>
        <dbReference type="Google" id="ProtNLM"/>
    </source>
</evidence>
<accession>E1R270</accession>
<sequence>MSPLDEWKKIMISLPDKVFFPIVKNYLGKLETPFHKPALIESLAGFFAREETIERMLSLIDEDDALVLTAIKILDGPPPRTLQKLLESRFSYLELQHLLLNLEERLLIYRDREEQIQISPLFLEIIEKQIIDTELIFPSAPALSRPVPAPWPSDRLLSALIAFVVEHRGQILKQDGTLRKKVLEDITVRFPGISREHFLLFLRASVILGCLKNDSQFILFPAEDKINAFAELERQERAILLQGAVALAADGEFHASIHECKAMGERAVQYVSVLDPERSYDSAALRALFLSVALKNGYSEEEPLRLPGLLTETGLLLPENSRWRRAASSQEELPREEGLLLIVQPDFSITMHPGLPLDLMVTITAFLELKRFDLYTNYELNRASFQRGCSRLPGVSLATLLAEHCPMLPGNIMTILENWENEFHNVTLTRGIILVVDEERRHLVEHNPEVAGFLHRRYAPGIYLLDPAQEQEWRKALEQAGITPLPPIMELSRDHEEEETPFSFPRPKAITEIPRQQNYFHKKGRPHNGSSQGTRLVQKLEQELKKNSFSGEEQEELSARINKKLILFPEQLIPGIGEKEKNEAKGLDYTGKVRLIERALSESNALLELVERTRGGSPRRVLMKPEDLRKTGTDLLLLGRSLPEEEMVTVTVRRISLVRKLKSSLYAPDLSDTANR</sequence>
<dbReference type="OrthoDB" id="354326at2"/>
<name>E1R270_SEDSS</name>
<keyword evidence="2" id="KW-1185">Reference proteome</keyword>